<name>A0A0M2PYJ9_PROHO</name>
<evidence type="ECO:0000256" key="1">
    <source>
        <dbReference type="SAM" id="MobiDB-lite"/>
    </source>
</evidence>
<evidence type="ECO:0000313" key="3">
    <source>
        <dbReference type="Proteomes" id="UP000034681"/>
    </source>
</evidence>
<sequence>MIQQSPVPGSGVTPHQPPRPTPAHPSAQGRNSGWFLGLDLNESGLGAVLLHRPTQTHYALRWVSPEAAATQPIPSVDRLPITVYFAPNPQDPAAAVPPAIALGHPPAGLQNWVRVSAVQQGLDLGLPYYGAEAQAWEPVLQLRVTSPQFPPLDPQIPATLPLIWVRQALDTVLQCLNPHRDSLGWHCTAEGLVPAALAQALEKLEGIGVAVSHLASEAYAFNVREAVLAAGLVRQPDQVYFLEGAIAALLPHLHDRSLPSNAPPPSPPHPLQPGSTLILHLDQGTTELALVSLPPAPLVPSAEDFLHGSLAHGEQALNQDIISQLLYPLLPEDQLDFDPQHFPVPGEADRIHRSRFQHYLTHSALGNLLLEAATQLRLVLQHQEQFTLRIGAATHILHRADLITKVLQPYFYCLNSLVNQLLSQGGWGRDSVAQVVVLGNPALVPHLATWLHQKFPQAQPVDFTSPTPPTPALAVGLALLPLYPQLFNAVAQYSDLFLLLEILRAYRGETLTLSQVCQRLEARGINTYLCHGQIQRLLQGTLPKGLVPDAVVAGYFTPESWHHGLYATLRSQPLFLQPSPQTYQVNPSLYPTFQHYWQTLVAQSWQSLEEPYLWPLSYGI</sequence>
<proteinExistence type="predicted"/>
<gene>
    <name evidence="2" type="ORF">PROH_07755</name>
</gene>
<keyword evidence="3" id="KW-1185">Reference proteome</keyword>
<dbReference type="InterPro" id="IPR043129">
    <property type="entry name" value="ATPase_NBD"/>
</dbReference>
<dbReference type="RefSeq" id="WP_026099226.1">
    <property type="nucleotide sequence ID" value="NZ_KB235933.1"/>
</dbReference>
<dbReference type="AlphaFoldDB" id="A0A0M2PYJ9"/>
<evidence type="ECO:0000313" key="2">
    <source>
        <dbReference type="EMBL" id="KKI99758.1"/>
    </source>
</evidence>
<protein>
    <submittedName>
        <fullName evidence="2">Uncharacterized protein</fullName>
    </submittedName>
</protein>
<dbReference type="EMBL" id="AJTX02000004">
    <property type="protein sequence ID" value="KKI99758.1"/>
    <property type="molecule type" value="Genomic_DNA"/>
</dbReference>
<accession>A0A0M2PYJ9</accession>
<organism evidence="2 3">
    <name type="scientific">Prochlorothrix hollandica PCC 9006 = CALU 1027</name>
    <dbReference type="NCBI Taxonomy" id="317619"/>
    <lineage>
        <taxon>Bacteria</taxon>
        <taxon>Bacillati</taxon>
        <taxon>Cyanobacteriota</taxon>
        <taxon>Cyanophyceae</taxon>
        <taxon>Prochlorotrichales</taxon>
        <taxon>Prochlorotrichaceae</taxon>
        <taxon>Prochlorothrix</taxon>
    </lineage>
</organism>
<dbReference type="Proteomes" id="UP000034681">
    <property type="component" value="Unassembled WGS sequence"/>
</dbReference>
<dbReference type="eggNOG" id="COG0443">
    <property type="taxonomic scope" value="Bacteria"/>
</dbReference>
<comment type="caution">
    <text evidence="2">The sequence shown here is derived from an EMBL/GenBank/DDBJ whole genome shotgun (WGS) entry which is preliminary data.</text>
</comment>
<dbReference type="OrthoDB" id="437233at2"/>
<feature type="region of interest" description="Disordered" evidence="1">
    <location>
        <begin position="1"/>
        <end position="30"/>
    </location>
</feature>
<dbReference type="SUPFAM" id="SSF53067">
    <property type="entry name" value="Actin-like ATPase domain"/>
    <property type="match status" value="1"/>
</dbReference>
<dbReference type="STRING" id="317619.GCA_000332315_00289"/>
<reference evidence="2" key="1">
    <citation type="submission" date="2012-04" db="EMBL/GenBank/DDBJ databases">
        <authorList>
            <person name="Borisov I.G."/>
            <person name="Ivanikova N.V."/>
            <person name="Pinevich A.V."/>
        </authorList>
    </citation>
    <scope>NUCLEOTIDE SEQUENCE</scope>
    <source>
        <strain evidence="2">CALU 1027</strain>
    </source>
</reference>